<dbReference type="Gene3D" id="2.20.100.10">
    <property type="entry name" value="Thrombospondin type-1 (TSP1) repeat"/>
    <property type="match status" value="1"/>
</dbReference>
<evidence type="ECO:0000256" key="1">
    <source>
        <dbReference type="ARBA" id="ARBA00004498"/>
    </source>
</evidence>
<feature type="region of interest" description="Disordered" evidence="9">
    <location>
        <begin position="178"/>
        <end position="213"/>
    </location>
</feature>
<sequence>MKDFAETGRTNLLEQQSQGEKGVLDEFSAAPITVGAGRTEAEFFVDGNHSRVSITSKIVPSPDWFIGLDGFDLCVDGNWLDSITVEADPLDAGTDNGFTFTAPNWPTDPPGVIYKITSRYPSHPAGSFYYPYVKKLPPIGTFQFIKMKEYELSEVFHHSEDKDHFEVMSIDRVAGNQIPESVQNNDIQQQIEEERKEEEARSRATATTDPLSTAQTEKAVIDVGDKDAIYNNIVQMYKKEQQHKNNKQKKTTRKMKTPRNCRVSEWSEWGTCSKSCGIGEMQRRREVVKHARRGGKPCPPLLETKWCGSARACSKNYFNW</sequence>
<dbReference type="Pfam" id="PF19028">
    <property type="entry name" value="TSP1_spondin"/>
    <property type="match status" value="1"/>
</dbReference>
<dbReference type="PANTHER" id="PTHR11311:SF15">
    <property type="entry name" value="SPONDIN-2"/>
    <property type="match status" value="1"/>
</dbReference>
<keyword evidence="7" id="KW-1015">Disulfide bond</keyword>
<keyword evidence="5" id="KW-0732">Signal</keyword>
<reference evidence="11" key="1">
    <citation type="journal article" date="2024" name="Gigascience">
        <title>Chromosome-level genome of the poultry shaft louse Menopon gallinae provides insight into the host-switching and adaptive evolution of parasitic lice.</title>
        <authorList>
            <person name="Xu Y."/>
            <person name="Ma L."/>
            <person name="Liu S."/>
            <person name="Liang Y."/>
            <person name="Liu Q."/>
            <person name="He Z."/>
            <person name="Tian L."/>
            <person name="Duan Y."/>
            <person name="Cai W."/>
            <person name="Li H."/>
            <person name="Song F."/>
        </authorList>
    </citation>
    <scope>NUCLEOTIDE SEQUENCE</scope>
    <source>
        <strain evidence="11">Cailab_2023a</strain>
    </source>
</reference>
<evidence type="ECO:0000256" key="8">
    <source>
        <dbReference type="ARBA" id="ARBA00023180"/>
    </source>
</evidence>
<feature type="compositionally biased region" description="Basic residues" evidence="9">
    <location>
        <begin position="244"/>
        <end position="259"/>
    </location>
</feature>
<dbReference type="Pfam" id="PF06468">
    <property type="entry name" value="Spond_N"/>
    <property type="match status" value="1"/>
</dbReference>
<evidence type="ECO:0000256" key="5">
    <source>
        <dbReference type="ARBA" id="ARBA00022729"/>
    </source>
</evidence>
<dbReference type="SMART" id="SM00209">
    <property type="entry name" value="TSP1"/>
    <property type="match status" value="1"/>
</dbReference>
<dbReference type="InterPro" id="IPR044004">
    <property type="entry name" value="TSP1_spondin_dom"/>
</dbReference>
<feature type="compositionally biased region" description="Basic and acidic residues" evidence="9">
    <location>
        <begin position="192"/>
        <end position="202"/>
    </location>
</feature>
<dbReference type="GO" id="GO:0007155">
    <property type="term" value="P:cell adhesion"/>
    <property type="evidence" value="ECO:0007669"/>
    <property type="project" value="UniProtKB-KW"/>
</dbReference>
<evidence type="ECO:0000313" key="11">
    <source>
        <dbReference type="EMBL" id="KAL0270144.1"/>
    </source>
</evidence>
<dbReference type="FunFam" id="2.20.100.10:FF:000026">
    <property type="entry name" value="Spondin 1"/>
    <property type="match status" value="1"/>
</dbReference>
<dbReference type="PROSITE" id="PS51020">
    <property type="entry name" value="SPONDIN"/>
    <property type="match status" value="1"/>
</dbReference>
<protein>
    <recommendedName>
        <fullName evidence="10">Spondin domain-containing protein</fullName>
    </recommendedName>
</protein>
<dbReference type="InterPro" id="IPR009465">
    <property type="entry name" value="Spondin_N"/>
</dbReference>
<keyword evidence="8" id="KW-0325">Glycoprotein</keyword>
<dbReference type="PANTHER" id="PTHR11311">
    <property type="entry name" value="SPONDIN"/>
    <property type="match status" value="1"/>
</dbReference>
<evidence type="ECO:0000256" key="3">
    <source>
        <dbReference type="ARBA" id="ARBA00022530"/>
    </source>
</evidence>
<evidence type="ECO:0000256" key="6">
    <source>
        <dbReference type="ARBA" id="ARBA00022889"/>
    </source>
</evidence>
<comment type="caution">
    <text evidence="11">The sequence shown here is derived from an EMBL/GenBank/DDBJ whole genome shotgun (WGS) entry which is preliminary data.</text>
</comment>
<dbReference type="GO" id="GO:0031012">
    <property type="term" value="C:extracellular matrix"/>
    <property type="evidence" value="ECO:0007669"/>
    <property type="project" value="TreeGrafter"/>
</dbReference>
<dbReference type="SUPFAM" id="SSF82895">
    <property type="entry name" value="TSP-1 type 1 repeat"/>
    <property type="match status" value="1"/>
</dbReference>
<evidence type="ECO:0000259" key="10">
    <source>
        <dbReference type="PROSITE" id="PS51020"/>
    </source>
</evidence>
<feature type="domain" description="Spondin" evidence="10">
    <location>
        <begin position="1"/>
        <end position="124"/>
    </location>
</feature>
<evidence type="ECO:0000256" key="2">
    <source>
        <dbReference type="ARBA" id="ARBA00022525"/>
    </source>
</evidence>
<dbReference type="GO" id="GO:0046872">
    <property type="term" value="F:metal ion binding"/>
    <property type="evidence" value="ECO:0007669"/>
    <property type="project" value="UniProtKB-KW"/>
</dbReference>
<evidence type="ECO:0000256" key="7">
    <source>
        <dbReference type="ARBA" id="ARBA00023157"/>
    </source>
</evidence>
<keyword evidence="4" id="KW-0479">Metal-binding</keyword>
<dbReference type="NCBIfam" id="NF038123">
    <property type="entry name" value="NF038123_dom"/>
    <property type="match status" value="1"/>
</dbReference>
<evidence type="ECO:0000256" key="4">
    <source>
        <dbReference type="ARBA" id="ARBA00022723"/>
    </source>
</evidence>
<keyword evidence="2" id="KW-0964">Secreted</keyword>
<gene>
    <name evidence="11" type="ORF">PYX00_007640</name>
</gene>
<accession>A0AAW2HK48</accession>
<comment type="subcellular location">
    <subcellularLocation>
        <location evidence="1">Secreted</location>
        <location evidence="1">Extracellular space</location>
        <location evidence="1">Extracellular matrix</location>
    </subcellularLocation>
</comment>
<dbReference type="InterPro" id="IPR036383">
    <property type="entry name" value="TSP1_rpt_sf"/>
</dbReference>
<dbReference type="PROSITE" id="PS50092">
    <property type="entry name" value="TSP1"/>
    <property type="match status" value="1"/>
</dbReference>
<feature type="region of interest" description="Disordered" evidence="9">
    <location>
        <begin position="240"/>
        <end position="259"/>
    </location>
</feature>
<proteinExistence type="predicted"/>
<keyword evidence="3" id="KW-0272">Extracellular matrix</keyword>
<dbReference type="Gene3D" id="2.60.40.2130">
    <property type="entry name" value="F-spondin domain"/>
    <property type="match status" value="1"/>
</dbReference>
<dbReference type="InterPro" id="IPR038678">
    <property type="entry name" value="Spondin_N_sf"/>
</dbReference>
<dbReference type="InterPro" id="IPR051418">
    <property type="entry name" value="Spondin/Thrombospondin_T1"/>
</dbReference>
<organism evidence="11">
    <name type="scientific">Menopon gallinae</name>
    <name type="common">poultry shaft louse</name>
    <dbReference type="NCBI Taxonomy" id="328185"/>
    <lineage>
        <taxon>Eukaryota</taxon>
        <taxon>Metazoa</taxon>
        <taxon>Ecdysozoa</taxon>
        <taxon>Arthropoda</taxon>
        <taxon>Hexapoda</taxon>
        <taxon>Insecta</taxon>
        <taxon>Pterygota</taxon>
        <taxon>Neoptera</taxon>
        <taxon>Paraneoptera</taxon>
        <taxon>Psocodea</taxon>
        <taxon>Troctomorpha</taxon>
        <taxon>Phthiraptera</taxon>
        <taxon>Amblycera</taxon>
        <taxon>Menoponidae</taxon>
        <taxon>Menopon</taxon>
    </lineage>
</organism>
<dbReference type="InterPro" id="IPR000884">
    <property type="entry name" value="TSP1_rpt"/>
</dbReference>
<dbReference type="EMBL" id="JARGDH010000004">
    <property type="protein sequence ID" value="KAL0270144.1"/>
    <property type="molecule type" value="Genomic_DNA"/>
</dbReference>
<keyword evidence="6" id="KW-0130">Cell adhesion</keyword>
<evidence type="ECO:0000256" key="9">
    <source>
        <dbReference type="SAM" id="MobiDB-lite"/>
    </source>
</evidence>
<name>A0AAW2HK48_9NEOP</name>
<dbReference type="AlphaFoldDB" id="A0AAW2HK48"/>